<feature type="transmembrane region" description="Helical" evidence="15">
    <location>
        <begin position="343"/>
        <end position="366"/>
    </location>
</feature>
<keyword evidence="3" id="KW-0813">Transport</keyword>
<dbReference type="PROSITE" id="PS00456">
    <property type="entry name" value="NA_SOLUT_SYMP_1"/>
    <property type="match status" value="1"/>
</dbReference>
<dbReference type="PANTHER" id="PTHR42985">
    <property type="entry name" value="SODIUM-COUPLED MONOCARBOXYLATE TRANSPORTER"/>
    <property type="match status" value="1"/>
</dbReference>
<feature type="transmembrane region" description="Helical" evidence="15">
    <location>
        <begin position="404"/>
        <end position="424"/>
    </location>
</feature>
<keyword evidence="4" id="KW-1003">Cell membrane</keyword>
<feature type="transmembrane region" description="Helical" evidence="15">
    <location>
        <begin position="211"/>
        <end position="238"/>
    </location>
</feature>
<dbReference type="GO" id="GO:0005886">
    <property type="term" value="C:plasma membrane"/>
    <property type="evidence" value="ECO:0007669"/>
    <property type="project" value="UniProtKB-SubCell"/>
</dbReference>
<evidence type="ECO:0000256" key="4">
    <source>
        <dbReference type="ARBA" id="ARBA00022475"/>
    </source>
</evidence>
<dbReference type="Pfam" id="PF00474">
    <property type="entry name" value="SSF"/>
    <property type="match status" value="1"/>
</dbReference>
<comment type="caution">
    <text evidence="16">The sequence shown here is derived from an EMBL/GenBank/DDBJ whole genome shotgun (WGS) entry which is preliminary data.</text>
</comment>
<evidence type="ECO:0000256" key="10">
    <source>
        <dbReference type="ARBA" id="ARBA00023180"/>
    </source>
</evidence>
<evidence type="ECO:0000256" key="6">
    <source>
        <dbReference type="ARBA" id="ARBA00022989"/>
    </source>
</evidence>
<evidence type="ECO:0000256" key="9">
    <source>
        <dbReference type="ARBA" id="ARBA00023136"/>
    </source>
</evidence>
<evidence type="ECO:0000256" key="12">
    <source>
        <dbReference type="ARBA" id="ARBA00036099"/>
    </source>
</evidence>
<feature type="transmembrane region" description="Helical" evidence="15">
    <location>
        <begin position="180"/>
        <end position="199"/>
    </location>
</feature>
<feature type="region of interest" description="Disordered" evidence="14">
    <location>
        <begin position="598"/>
        <end position="628"/>
    </location>
</feature>
<sequence length="686" mass="74887">MASADSSNTALREPVFLGDYSFNTGKLKQFSWLDYVIFAGILLVSAGIGLYHAIKDRKNKSLDNFLLAGRNMNPFPVALSLLASFMSAITLLGTPAEMYNYSTMYLWIGVGYFFVIAGAAHIYIPIFYNLGVTSAYEYLEKRFSRGVRTAASMTFVLQMTLYMAIVLYAPSLALNAVTGFTLWGSVISVGIVCTLYTAFGGMKAVLWTDSFQVIMMVASLLAILIKGDLVVGGIGQAWDSLNRTKRLDFTDFSVDPSVRHSVWALTVGGYFTWVSIFGVNQAQVQRAVTCPTLKKAQYAIWLNFPGLCIILYLCCFIGIYMAAFYENCDPVKPGLVTDTNQMIPMFVMDVLGDIIGLPGLFVAGLFSGALSTISSGLNSISACVLEDIVRTYCSNNLRESRARILSQVFALIFGLICLGLTFVAAQLGSILQAALSLFGMIGGPLLGLFSLGMFFPWANKWGAYAGLFGSLILMFWIGVGASVVKPPNEQALRFTNNCNLSAFSLDALMSMNKTTTTVVDDTVPAYGLYTLSYMWYSLTAVLACIVIGLAVSFITGAVKAKEIDPKLMCPLFDVIFPFSFLPESIRKPLRLGVQYKSQTEKSETLPNGHNLKENEKGQTLSNGHSLTDKPQDLDIKIIVTKSSEERLDNIANGRPTGHSDIGHACYTNILATSISSESLQKYDTPL</sequence>
<proteinExistence type="inferred from homology"/>
<dbReference type="InterPro" id="IPR018212">
    <property type="entry name" value="Na/solute_symporter_CS"/>
</dbReference>
<feature type="transmembrane region" description="Helical" evidence="15">
    <location>
        <begin position="300"/>
        <end position="323"/>
    </location>
</feature>
<evidence type="ECO:0000256" key="15">
    <source>
        <dbReference type="SAM" id="Phobius"/>
    </source>
</evidence>
<keyword evidence="7" id="KW-0915">Sodium</keyword>
<keyword evidence="11" id="KW-0739">Sodium transport</keyword>
<feature type="transmembrane region" description="Helical" evidence="15">
    <location>
        <begin position="75"/>
        <end position="93"/>
    </location>
</feature>
<evidence type="ECO:0000256" key="5">
    <source>
        <dbReference type="ARBA" id="ARBA00022692"/>
    </source>
</evidence>
<comment type="subcellular location">
    <subcellularLocation>
        <location evidence="1">Cell membrane</location>
        <topology evidence="1">Multi-pass membrane protein</topology>
    </subcellularLocation>
</comment>
<evidence type="ECO:0000256" key="14">
    <source>
        <dbReference type="SAM" id="MobiDB-lite"/>
    </source>
</evidence>
<gene>
    <name evidence="16" type="ORF">Bpfe_019579</name>
</gene>
<reference evidence="16" key="1">
    <citation type="journal article" date="2023" name="PLoS Negl. Trop. Dis.">
        <title>A genome sequence for Biomphalaria pfeifferi, the major vector snail for the human-infecting parasite Schistosoma mansoni.</title>
        <authorList>
            <person name="Bu L."/>
            <person name="Lu L."/>
            <person name="Laidemitt M.R."/>
            <person name="Zhang S.M."/>
            <person name="Mutuku M."/>
            <person name="Mkoji G."/>
            <person name="Steinauer M."/>
            <person name="Loker E.S."/>
        </authorList>
    </citation>
    <scope>NUCLEOTIDE SEQUENCE</scope>
    <source>
        <strain evidence="16">KasaAsao</strain>
    </source>
</reference>
<keyword evidence="5 15" id="KW-0812">Transmembrane</keyword>
<evidence type="ECO:0000256" key="11">
    <source>
        <dbReference type="ARBA" id="ARBA00023201"/>
    </source>
</evidence>
<feature type="transmembrane region" description="Helical" evidence="15">
    <location>
        <begin position="149"/>
        <end position="168"/>
    </location>
</feature>
<feature type="transmembrane region" description="Helical" evidence="15">
    <location>
        <begin position="35"/>
        <end position="54"/>
    </location>
</feature>
<dbReference type="GO" id="GO:0006814">
    <property type="term" value="P:sodium ion transport"/>
    <property type="evidence" value="ECO:0007669"/>
    <property type="project" value="UniProtKB-KW"/>
</dbReference>
<dbReference type="InterPro" id="IPR051163">
    <property type="entry name" value="Sodium:Solute_Symporter_SSF"/>
</dbReference>
<evidence type="ECO:0000256" key="1">
    <source>
        <dbReference type="ARBA" id="ARBA00004651"/>
    </source>
</evidence>
<feature type="transmembrane region" description="Helical" evidence="15">
    <location>
        <begin position="461"/>
        <end position="484"/>
    </location>
</feature>
<feature type="transmembrane region" description="Helical" evidence="15">
    <location>
        <begin position="105"/>
        <end position="128"/>
    </location>
</feature>
<keyword evidence="10" id="KW-0325">Glycoprotein</keyword>
<evidence type="ECO:0000256" key="3">
    <source>
        <dbReference type="ARBA" id="ARBA00022448"/>
    </source>
</evidence>
<accession>A0AAD8BAM5</accession>
<feature type="transmembrane region" description="Helical" evidence="15">
    <location>
        <begin position="430"/>
        <end position="449"/>
    </location>
</feature>
<reference evidence="16" key="2">
    <citation type="submission" date="2023-04" db="EMBL/GenBank/DDBJ databases">
        <authorList>
            <person name="Bu L."/>
            <person name="Lu L."/>
            <person name="Laidemitt M.R."/>
            <person name="Zhang S.M."/>
            <person name="Mutuku M."/>
            <person name="Mkoji G."/>
            <person name="Steinauer M."/>
            <person name="Loker E.S."/>
        </authorList>
    </citation>
    <scope>NUCLEOTIDE SEQUENCE</scope>
    <source>
        <strain evidence="16">KasaAsao</strain>
        <tissue evidence="16">Whole Snail</tissue>
    </source>
</reference>
<comment type="catalytic activity">
    <reaction evidence="12">
        <text>iodide(out) + 2 Na(+)(out) = iodide(in) + 2 Na(+)(in)</text>
        <dbReference type="Rhea" id="RHEA:71207"/>
        <dbReference type="ChEBI" id="CHEBI:16382"/>
        <dbReference type="ChEBI" id="CHEBI:29101"/>
    </reaction>
</comment>
<feature type="transmembrane region" description="Helical" evidence="15">
    <location>
        <begin position="258"/>
        <end position="279"/>
    </location>
</feature>
<dbReference type="InterPro" id="IPR038377">
    <property type="entry name" value="Na/Glc_symporter_sf"/>
</dbReference>
<dbReference type="Gene3D" id="1.20.1730.10">
    <property type="entry name" value="Sodium/glucose cotransporter"/>
    <property type="match status" value="1"/>
</dbReference>
<dbReference type="GO" id="GO:0015293">
    <property type="term" value="F:symporter activity"/>
    <property type="evidence" value="ECO:0007669"/>
    <property type="project" value="TreeGrafter"/>
</dbReference>
<keyword evidence="6 15" id="KW-1133">Transmembrane helix</keyword>
<dbReference type="GO" id="GO:0098660">
    <property type="term" value="P:inorganic ion transmembrane transport"/>
    <property type="evidence" value="ECO:0007669"/>
    <property type="project" value="UniProtKB-ARBA"/>
</dbReference>
<comment type="similarity">
    <text evidence="2 13">Belongs to the sodium:solute symporter (SSF) (TC 2.A.21) family.</text>
</comment>
<organism evidence="16 17">
    <name type="scientific">Biomphalaria pfeifferi</name>
    <name type="common">Bloodfluke planorb</name>
    <name type="synonym">Freshwater snail</name>
    <dbReference type="NCBI Taxonomy" id="112525"/>
    <lineage>
        <taxon>Eukaryota</taxon>
        <taxon>Metazoa</taxon>
        <taxon>Spiralia</taxon>
        <taxon>Lophotrochozoa</taxon>
        <taxon>Mollusca</taxon>
        <taxon>Gastropoda</taxon>
        <taxon>Heterobranchia</taxon>
        <taxon>Euthyneura</taxon>
        <taxon>Panpulmonata</taxon>
        <taxon>Hygrophila</taxon>
        <taxon>Lymnaeoidea</taxon>
        <taxon>Planorbidae</taxon>
        <taxon>Biomphalaria</taxon>
    </lineage>
</organism>
<evidence type="ECO:0000313" key="16">
    <source>
        <dbReference type="EMBL" id="KAK0051059.1"/>
    </source>
</evidence>
<evidence type="ECO:0000313" key="17">
    <source>
        <dbReference type="Proteomes" id="UP001233172"/>
    </source>
</evidence>
<dbReference type="Proteomes" id="UP001233172">
    <property type="component" value="Unassembled WGS sequence"/>
</dbReference>
<dbReference type="PROSITE" id="PS50283">
    <property type="entry name" value="NA_SOLUT_SYMP_3"/>
    <property type="match status" value="1"/>
</dbReference>
<dbReference type="EMBL" id="JASAOG010000108">
    <property type="protein sequence ID" value="KAK0051059.1"/>
    <property type="molecule type" value="Genomic_DNA"/>
</dbReference>
<evidence type="ECO:0000256" key="7">
    <source>
        <dbReference type="ARBA" id="ARBA00023053"/>
    </source>
</evidence>
<dbReference type="InterPro" id="IPR001734">
    <property type="entry name" value="Na/solute_symporter"/>
</dbReference>
<name>A0AAD8BAM5_BIOPF</name>
<keyword evidence="9 15" id="KW-0472">Membrane</keyword>
<dbReference type="PANTHER" id="PTHR42985:SF2">
    <property type="entry name" value="SODIUM-DEPENDENT MULTIVITAMIN TRANSPORTER"/>
    <property type="match status" value="1"/>
</dbReference>
<feature type="transmembrane region" description="Helical" evidence="15">
    <location>
        <begin position="533"/>
        <end position="558"/>
    </location>
</feature>
<evidence type="ECO:0000256" key="8">
    <source>
        <dbReference type="ARBA" id="ARBA00023065"/>
    </source>
</evidence>
<evidence type="ECO:0000256" key="2">
    <source>
        <dbReference type="ARBA" id="ARBA00006434"/>
    </source>
</evidence>
<dbReference type="GO" id="GO:0015075">
    <property type="term" value="F:monoatomic ion transmembrane transporter activity"/>
    <property type="evidence" value="ECO:0007669"/>
    <property type="project" value="UniProtKB-ARBA"/>
</dbReference>
<dbReference type="AlphaFoldDB" id="A0AAD8BAM5"/>
<protein>
    <submittedName>
        <fullName evidence="16">Sodium-coupled monocarboxylate transporter 1</fullName>
    </submittedName>
</protein>
<dbReference type="NCBIfam" id="TIGR00813">
    <property type="entry name" value="sss"/>
    <property type="match status" value="1"/>
</dbReference>
<keyword evidence="17" id="KW-1185">Reference proteome</keyword>
<evidence type="ECO:0000256" key="13">
    <source>
        <dbReference type="RuleBase" id="RU362091"/>
    </source>
</evidence>
<keyword evidence="8" id="KW-0406">Ion transport</keyword>
<dbReference type="CDD" id="cd11492">
    <property type="entry name" value="SLC5sbd_NIS-SMVT"/>
    <property type="match status" value="1"/>
</dbReference>